<gene>
    <name evidence="1" type="ORF">GGE12_005705</name>
</gene>
<dbReference type="AlphaFoldDB" id="A0A7W6WH26"/>
<protein>
    <submittedName>
        <fullName evidence="1">Uncharacterized protein</fullName>
    </submittedName>
</protein>
<evidence type="ECO:0000313" key="2">
    <source>
        <dbReference type="Proteomes" id="UP000533641"/>
    </source>
</evidence>
<dbReference type="EMBL" id="JACIGM010000015">
    <property type="protein sequence ID" value="MBB4277896.1"/>
    <property type="molecule type" value="Genomic_DNA"/>
</dbReference>
<organism evidence="1 2">
    <name type="scientific">Rhizobium mongolense</name>
    <dbReference type="NCBI Taxonomy" id="57676"/>
    <lineage>
        <taxon>Bacteria</taxon>
        <taxon>Pseudomonadati</taxon>
        <taxon>Pseudomonadota</taxon>
        <taxon>Alphaproteobacteria</taxon>
        <taxon>Hyphomicrobiales</taxon>
        <taxon>Rhizobiaceae</taxon>
        <taxon>Rhizobium/Agrobacterium group</taxon>
        <taxon>Rhizobium</taxon>
    </lineage>
</organism>
<sequence length="29" mass="3377">MDRLEDFELNAIADVRKGQKEIEVSIDEL</sequence>
<evidence type="ECO:0000313" key="1">
    <source>
        <dbReference type="EMBL" id="MBB4277896.1"/>
    </source>
</evidence>
<name>A0A7W6WH26_9HYPH</name>
<accession>A0A7W6WH26</accession>
<dbReference type="Proteomes" id="UP000533641">
    <property type="component" value="Unassembled WGS sequence"/>
</dbReference>
<comment type="caution">
    <text evidence="1">The sequence shown here is derived from an EMBL/GenBank/DDBJ whole genome shotgun (WGS) entry which is preliminary data.</text>
</comment>
<reference evidence="1 2" key="1">
    <citation type="submission" date="2020-08" db="EMBL/GenBank/DDBJ databases">
        <title>Genomic Encyclopedia of Type Strains, Phase IV (KMG-V): Genome sequencing to study the core and pangenomes of soil and plant-associated prokaryotes.</title>
        <authorList>
            <person name="Whitman W."/>
        </authorList>
    </citation>
    <scope>NUCLEOTIDE SEQUENCE [LARGE SCALE GENOMIC DNA]</scope>
    <source>
        <strain evidence="1 2">SEMIA 402</strain>
    </source>
</reference>
<proteinExistence type="predicted"/>